<dbReference type="PANTHER" id="PTHR43775:SF40">
    <property type="entry name" value="NORSOLORINIC ACID SYNTHASE STCA"/>
    <property type="match status" value="1"/>
</dbReference>
<evidence type="ECO:0000256" key="1">
    <source>
        <dbReference type="ARBA" id="ARBA00022450"/>
    </source>
</evidence>
<dbReference type="InterPro" id="IPR036736">
    <property type="entry name" value="ACP-like_sf"/>
</dbReference>
<keyword evidence="1" id="KW-0596">Phosphopantetheine</keyword>
<accession>A0A7C8IFV4</accession>
<evidence type="ECO:0000313" key="5">
    <source>
        <dbReference type="EMBL" id="KAF2875812.1"/>
    </source>
</evidence>
<feature type="signal peptide" evidence="3">
    <location>
        <begin position="1"/>
        <end position="18"/>
    </location>
</feature>
<name>A0A7C8IFV4_9PLEO</name>
<dbReference type="EMBL" id="JAADJZ010000004">
    <property type="protein sequence ID" value="KAF2875812.1"/>
    <property type="molecule type" value="Genomic_DNA"/>
</dbReference>
<dbReference type="GO" id="GO:0031177">
    <property type="term" value="F:phosphopantetheine binding"/>
    <property type="evidence" value="ECO:0007669"/>
    <property type="project" value="InterPro"/>
</dbReference>
<evidence type="ECO:0000256" key="3">
    <source>
        <dbReference type="SAM" id="SignalP"/>
    </source>
</evidence>
<dbReference type="OrthoDB" id="329835at2759"/>
<gene>
    <name evidence="5" type="ORF">BDV95DRAFT_603218</name>
</gene>
<dbReference type="GO" id="GO:0004312">
    <property type="term" value="F:fatty acid synthase activity"/>
    <property type="evidence" value="ECO:0007669"/>
    <property type="project" value="TreeGrafter"/>
</dbReference>
<sequence>MSFYILLSSLAGVHGAGAQANYAVGCAFQDAFARHRHSSRLNCTSLDLGIVSDVGYITERTDVAQNITLLYTGHDIVSESELLFLMDHICRSPSPRSSSPYNTQVLARVTTPAQVKRSGLLEEHAWMQKPLFRHLYQIDKEPKGEVQQHGVRTDYGKLIREATSLAQAGEIATAGLTKRLSRSLSVPEEDVDEHKPAHAFGVDSQVAVELQFWFSNEMRADLTVLLILDGNTIWELGLPAAGKSEHFSRKDRQNSAGAHRCVCNPGYLRVSFKHSAREYYLF</sequence>
<feature type="chain" id="PRO_5028942253" description="Polyketide synthase-like phosphopantetheine-binding domain-containing protein" evidence="3">
    <location>
        <begin position="19"/>
        <end position="282"/>
    </location>
</feature>
<dbReference type="PANTHER" id="PTHR43775">
    <property type="entry name" value="FATTY ACID SYNTHASE"/>
    <property type="match status" value="1"/>
</dbReference>
<feature type="domain" description="Polyketide synthase-like phosphopantetheine-binding" evidence="4">
    <location>
        <begin position="173"/>
        <end position="244"/>
    </location>
</feature>
<organism evidence="5 6">
    <name type="scientific">Massariosphaeria phaeospora</name>
    <dbReference type="NCBI Taxonomy" id="100035"/>
    <lineage>
        <taxon>Eukaryota</taxon>
        <taxon>Fungi</taxon>
        <taxon>Dikarya</taxon>
        <taxon>Ascomycota</taxon>
        <taxon>Pezizomycotina</taxon>
        <taxon>Dothideomycetes</taxon>
        <taxon>Pleosporomycetidae</taxon>
        <taxon>Pleosporales</taxon>
        <taxon>Pleosporales incertae sedis</taxon>
        <taxon>Massariosphaeria</taxon>
    </lineage>
</organism>
<keyword evidence="6" id="KW-1185">Reference proteome</keyword>
<keyword evidence="3" id="KW-0732">Signal</keyword>
<protein>
    <recommendedName>
        <fullName evidence="4">Polyketide synthase-like phosphopantetheine-binding domain-containing protein</fullName>
    </recommendedName>
</protein>
<dbReference type="SUPFAM" id="SSF47336">
    <property type="entry name" value="ACP-like"/>
    <property type="match status" value="1"/>
</dbReference>
<dbReference type="InterPro" id="IPR036291">
    <property type="entry name" value="NAD(P)-bd_dom_sf"/>
</dbReference>
<comment type="caution">
    <text evidence="5">The sequence shown here is derived from an EMBL/GenBank/DDBJ whole genome shotgun (WGS) entry which is preliminary data.</text>
</comment>
<dbReference type="InterPro" id="IPR020806">
    <property type="entry name" value="PKS_PP-bd"/>
</dbReference>
<dbReference type="InterPro" id="IPR013968">
    <property type="entry name" value="PKS_KR"/>
</dbReference>
<dbReference type="SUPFAM" id="SSF51735">
    <property type="entry name" value="NAD(P)-binding Rossmann-fold domains"/>
    <property type="match status" value="1"/>
</dbReference>
<proteinExistence type="predicted"/>
<keyword evidence="2" id="KW-0597">Phosphoprotein</keyword>
<dbReference type="InterPro" id="IPR050091">
    <property type="entry name" value="PKS_NRPS_Biosynth_Enz"/>
</dbReference>
<evidence type="ECO:0000313" key="6">
    <source>
        <dbReference type="Proteomes" id="UP000481861"/>
    </source>
</evidence>
<dbReference type="Gene3D" id="3.40.50.720">
    <property type="entry name" value="NAD(P)-binding Rossmann-like Domain"/>
    <property type="match status" value="1"/>
</dbReference>
<evidence type="ECO:0000259" key="4">
    <source>
        <dbReference type="SMART" id="SM00823"/>
    </source>
</evidence>
<dbReference type="GO" id="GO:0044550">
    <property type="term" value="P:secondary metabolite biosynthetic process"/>
    <property type="evidence" value="ECO:0007669"/>
    <property type="project" value="TreeGrafter"/>
</dbReference>
<dbReference type="SMART" id="SM00823">
    <property type="entry name" value="PKS_PP"/>
    <property type="match status" value="1"/>
</dbReference>
<dbReference type="AlphaFoldDB" id="A0A7C8IFV4"/>
<dbReference type="Pfam" id="PF08659">
    <property type="entry name" value="KR"/>
    <property type="match status" value="1"/>
</dbReference>
<dbReference type="Proteomes" id="UP000481861">
    <property type="component" value="Unassembled WGS sequence"/>
</dbReference>
<evidence type="ECO:0000256" key="2">
    <source>
        <dbReference type="ARBA" id="ARBA00022553"/>
    </source>
</evidence>
<reference evidence="5 6" key="1">
    <citation type="submission" date="2020-01" db="EMBL/GenBank/DDBJ databases">
        <authorList>
            <consortium name="DOE Joint Genome Institute"/>
            <person name="Haridas S."/>
            <person name="Albert R."/>
            <person name="Binder M."/>
            <person name="Bloem J."/>
            <person name="Labutti K."/>
            <person name="Salamov A."/>
            <person name="Andreopoulos B."/>
            <person name="Baker S.E."/>
            <person name="Barry K."/>
            <person name="Bills G."/>
            <person name="Bluhm B.H."/>
            <person name="Cannon C."/>
            <person name="Castanera R."/>
            <person name="Culley D.E."/>
            <person name="Daum C."/>
            <person name="Ezra D."/>
            <person name="Gonzalez J.B."/>
            <person name="Henrissat B."/>
            <person name="Kuo A."/>
            <person name="Liang C."/>
            <person name="Lipzen A."/>
            <person name="Lutzoni F."/>
            <person name="Magnuson J."/>
            <person name="Mondo S."/>
            <person name="Nolan M."/>
            <person name="Ohm R."/>
            <person name="Pangilinan J."/>
            <person name="Park H.-J.H."/>
            <person name="Ramirez L."/>
            <person name="Alfaro M."/>
            <person name="Sun H."/>
            <person name="Tritt A."/>
            <person name="Yoshinaga Y."/>
            <person name="Zwiers L.-H.L."/>
            <person name="Turgeon B.G."/>
            <person name="Goodwin S.B."/>
            <person name="Spatafora J.W."/>
            <person name="Crous P.W."/>
            <person name="Grigoriev I.V."/>
        </authorList>
    </citation>
    <scope>NUCLEOTIDE SEQUENCE [LARGE SCALE GENOMIC DNA]</scope>
    <source>
        <strain evidence="5 6">CBS 611.86</strain>
    </source>
</reference>
<dbReference type="GO" id="GO:0006633">
    <property type="term" value="P:fatty acid biosynthetic process"/>
    <property type="evidence" value="ECO:0007669"/>
    <property type="project" value="TreeGrafter"/>
</dbReference>
<dbReference type="Gene3D" id="1.10.1200.10">
    <property type="entry name" value="ACP-like"/>
    <property type="match status" value="1"/>
</dbReference>